<gene>
    <name evidence="6" type="ORF">CBM15_14375</name>
</gene>
<proteinExistence type="inferred from homology"/>
<dbReference type="InterPro" id="IPR036388">
    <property type="entry name" value="WH-like_DNA-bd_sf"/>
</dbReference>
<dbReference type="CDD" id="cd05466">
    <property type="entry name" value="PBP2_LTTR_substrate"/>
    <property type="match status" value="1"/>
</dbReference>
<evidence type="ECO:0000256" key="3">
    <source>
        <dbReference type="ARBA" id="ARBA00023125"/>
    </source>
</evidence>
<name>A0ABX3ZEY1_9BACL</name>
<protein>
    <submittedName>
        <fullName evidence="6">Transcriptional regulator</fullName>
    </submittedName>
</protein>
<accession>A0ABX3ZEY1</accession>
<dbReference type="PANTHER" id="PTHR30419">
    <property type="entry name" value="HTH-TYPE TRANSCRIPTIONAL REGULATOR YBHD"/>
    <property type="match status" value="1"/>
</dbReference>
<comment type="caution">
    <text evidence="6">The sequence shown here is derived from an EMBL/GenBank/DDBJ whole genome shotgun (WGS) entry which is preliminary data.</text>
</comment>
<dbReference type="PRINTS" id="PR00039">
    <property type="entry name" value="HTHLYSR"/>
</dbReference>
<sequence>MELRQLEYFLMLCEEMQFTRAAERLNIAQPTLSQQIKVLENEVNTPLFHRIGKKITLTEAGQILYRQAQSIFQTLHTTKMQMQQLASLEKGILRVGALPGELTNIVSDLVLKFMHKFPHIQVTVTSGEDIHTLLKNNTIDIGFSFSPLIENYDEQFVEIPLYTEQFCYVESKDSAAQHEPVQLRDILNEPLVLFPNAHLCRRILNAAAKSDKLTIEPKFETSSIPAIFQFVEQGLGGTIVAKTLFDLHVSDKLQAHIIQHPLLERETLLIYQKERLQSPAFKAFLDLLEPALSNYQLSFSANSL</sequence>
<keyword evidence="3" id="KW-0238">DNA-binding</keyword>
<dbReference type="Gene3D" id="3.40.190.290">
    <property type="match status" value="1"/>
</dbReference>
<keyword evidence="7" id="KW-1185">Reference proteome</keyword>
<evidence type="ECO:0000313" key="6">
    <source>
        <dbReference type="EMBL" id="OUZ38265.1"/>
    </source>
</evidence>
<evidence type="ECO:0000313" key="7">
    <source>
        <dbReference type="Proteomes" id="UP000196594"/>
    </source>
</evidence>
<dbReference type="InterPro" id="IPR000847">
    <property type="entry name" value="LysR_HTH_N"/>
</dbReference>
<dbReference type="InterPro" id="IPR036390">
    <property type="entry name" value="WH_DNA-bd_sf"/>
</dbReference>
<dbReference type="SUPFAM" id="SSF53850">
    <property type="entry name" value="Periplasmic binding protein-like II"/>
    <property type="match status" value="1"/>
</dbReference>
<dbReference type="InterPro" id="IPR005119">
    <property type="entry name" value="LysR_subst-bd"/>
</dbReference>
<organism evidence="6 7">
    <name type="scientific">Solibacillus kalamii</name>
    <dbReference type="NCBI Taxonomy" id="1748298"/>
    <lineage>
        <taxon>Bacteria</taxon>
        <taxon>Bacillati</taxon>
        <taxon>Bacillota</taxon>
        <taxon>Bacilli</taxon>
        <taxon>Bacillales</taxon>
        <taxon>Caryophanaceae</taxon>
        <taxon>Solibacillus</taxon>
    </lineage>
</organism>
<dbReference type="EMBL" id="NHNT01000010">
    <property type="protein sequence ID" value="OUZ38265.1"/>
    <property type="molecule type" value="Genomic_DNA"/>
</dbReference>
<evidence type="ECO:0000256" key="1">
    <source>
        <dbReference type="ARBA" id="ARBA00009437"/>
    </source>
</evidence>
<reference evidence="6 7" key="1">
    <citation type="journal article" date="2017" name="Int. J. Syst. Evol. Microbiol.">
        <title>Solibacillus kalamii sp. nov., isolated from a high-efficiency particulate arrestance filter system used in the International Space Station.</title>
        <authorList>
            <person name="Checinska Sielaff A."/>
            <person name="Kumar R.M."/>
            <person name="Pal D."/>
            <person name="Mayilraj S."/>
            <person name="Venkateswaran K."/>
        </authorList>
    </citation>
    <scope>NUCLEOTIDE SEQUENCE [LARGE SCALE GENOMIC DNA]</scope>
    <source>
        <strain evidence="6 7">ISSFR-015</strain>
    </source>
</reference>
<dbReference type="Gene3D" id="1.10.10.10">
    <property type="entry name" value="Winged helix-like DNA-binding domain superfamily/Winged helix DNA-binding domain"/>
    <property type="match status" value="1"/>
</dbReference>
<evidence type="ECO:0000259" key="5">
    <source>
        <dbReference type="PROSITE" id="PS50931"/>
    </source>
</evidence>
<dbReference type="Pfam" id="PF03466">
    <property type="entry name" value="LysR_substrate"/>
    <property type="match status" value="1"/>
</dbReference>
<keyword evidence="4" id="KW-0804">Transcription</keyword>
<feature type="domain" description="HTH lysR-type" evidence="5">
    <location>
        <begin position="1"/>
        <end position="58"/>
    </location>
</feature>
<dbReference type="Proteomes" id="UP000196594">
    <property type="component" value="Unassembled WGS sequence"/>
</dbReference>
<dbReference type="SUPFAM" id="SSF46785">
    <property type="entry name" value="Winged helix' DNA-binding domain"/>
    <property type="match status" value="1"/>
</dbReference>
<dbReference type="Pfam" id="PF00126">
    <property type="entry name" value="HTH_1"/>
    <property type="match status" value="1"/>
</dbReference>
<dbReference type="PROSITE" id="PS50931">
    <property type="entry name" value="HTH_LYSR"/>
    <property type="match status" value="1"/>
</dbReference>
<evidence type="ECO:0000256" key="2">
    <source>
        <dbReference type="ARBA" id="ARBA00023015"/>
    </source>
</evidence>
<comment type="similarity">
    <text evidence="1">Belongs to the LysR transcriptional regulatory family.</text>
</comment>
<keyword evidence="2" id="KW-0805">Transcription regulation</keyword>
<dbReference type="RefSeq" id="WP_087618053.1">
    <property type="nucleotide sequence ID" value="NZ_JAFBEY010000015.1"/>
</dbReference>
<evidence type="ECO:0000256" key="4">
    <source>
        <dbReference type="ARBA" id="ARBA00023163"/>
    </source>
</evidence>
<dbReference type="InterPro" id="IPR050950">
    <property type="entry name" value="HTH-type_LysR_regulators"/>
</dbReference>